<dbReference type="GO" id="GO:0000287">
    <property type="term" value="F:magnesium ion binding"/>
    <property type="evidence" value="ECO:0007669"/>
    <property type="project" value="InterPro"/>
</dbReference>
<keyword evidence="11" id="KW-0479">Metal-binding</keyword>
<feature type="domain" description="Ketosynthase family 3 (KS3)" evidence="29">
    <location>
        <begin position="3142"/>
        <end position="3703"/>
    </location>
</feature>
<dbReference type="Gene3D" id="3.10.129.10">
    <property type="entry name" value="Hotdog Thioesterase"/>
    <property type="match status" value="1"/>
</dbReference>
<evidence type="ECO:0000256" key="9">
    <source>
        <dbReference type="ARBA" id="ARBA00022553"/>
    </source>
</evidence>
<dbReference type="NCBIfam" id="TIGR00556">
    <property type="entry name" value="pantethn_trn"/>
    <property type="match status" value="1"/>
</dbReference>
<evidence type="ECO:0000256" key="17">
    <source>
        <dbReference type="ARBA" id="ARBA00023026"/>
    </source>
</evidence>
<keyword evidence="7" id="KW-0596">Phosphopantetheine</keyword>
<evidence type="ECO:0000256" key="26">
    <source>
        <dbReference type="ARBA" id="ARBA00049541"/>
    </source>
</evidence>
<dbReference type="InterPro" id="IPR040899">
    <property type="entry name" value="Fas_alpha_ACP"/>
</dbReference>
<name>A0A9P5XK78_9AGAR</name>
<dbReference type="InterPro" id="IPR054357">
    <property type="entry name" value="MFE-2_N"/>
</dbReference>
<organism evidence="30 31">
    <name type="scientific">Macrolepiota fuliginosa MF-IS2</name>
    <dbReference type="NCBI Taxonomy" id="1400762"/>
    <lineage>
        <taxon>Eukaryota</taxon>
        <taxon>Fungi</taxon>
        <taxon>Dikarya</taxon>
        <taxon>Basidiomycota</taxon>
        <taxon>Agaricomycotina</taxon>
        <taxon>Agaricomycetes</taxon>
        <taxon>Agaricomycetidae</taxon>
        <taxon>Agaricales</taxon>
        <taxon>Agaricineae</taxon>
        <taxon>Agaricaceae</taxon>
        <taxon>Macrolepiota</taxon>
    </lineage>
</organism>
<dbReference type="FunFam" id="3.40.366.10:FF:000006">
    <property type="entry name" value="Fatty acid synthase beta subunit dehydratase"/>
    <property type="match status" value="1"/>
</dbReference>
<evidence type="ECO:0000259" key="29">
    <source>
        <dbReference type="PROSITE" id="PS52004"/>
    </source>
</evidence>
<dbReference type="CDD" id="cd08950">
    <property type="entry name" value="KR_fFAS_SDR_c_like"/>
    <property type="match status" value="1"/>
</dbReference>
<dbReference type="Gene3D" id="3.40.47.10">
    <property type="match status" value="1"/>
</dbReference>
<comment type="catalytic activity">
    <reaction evidence="25">
        <text>a (3R)-hydroxyacyl-[ACP] + NADP(+) = a 3-oxoacyl-[ACP] + NADPH + H(+)</text>
        <dbReference type="Rhea" id="RHEA:17397"/>
        <dbReference type="Rhea" id="RHEA-COMP:9916"/>
        <dbReference type="Rhea" id="RHEA-COMP:9945"/>
        <dbReference type="ChEBI" id="CHEBI:15378"/>
        <dbReference type="ChEBI" id="CHEBI:57783"/>
        <dbReference type="ChEBI" id="CHEBI:58349"/>
        <dbReference type="ChEBI" id="CHEBI:78776"/>
        <dbReference type="ChEBI" id="CHEBI:78827"/>
        <dbReference type="EC" id="1.1.1.100"/>
    </reaction>
</comment>
<dbReference type="Gene3D" id="6.10.140.1400">
    <property type="match status" value="1"/>
</dbReference>
<dbReference type="InterPro" id="IPR020841">
    <property type="entry name" value="PKS_Beta-ketoAc_synthase_dom"/>
</dbReference>
<evidence type="ECO:0000256" key="8">
    <source>
        <dbReference type="ARBA" id="ARBA00022516"/>
    </source>
</evidence>
<evidence type="ECO:0000256" key="23">
    <source>
        <dbReference type="ARBA" id="ARBA00033756"/>
    </source>
</evidence>
<dbReference type="InterPro" id="IPR013785">
    <property type="entry name" value="Aldolase_TIM"/>
</dbReference>
<evidence type="ECO:0000256" key="14">
    <source>
        <dbReference type="ARBA" id="ARBA00022842"/>
    </source>
</evidence>
<dbReference type="Pfam" id="PF22622">
    <property type="entry name" value="MFE-2_hydrat-2_N"/>
    <property type="match status" value="1"/>
</dbReference>
<dbReference type="Pfam" id="PF01648">
    <property type="entry name" value="ACPS"/>
    <property type="match status" value="1"/>
</dbReference>
<evidence type="ECO:0000256" key="10">
    <source>
        <dbReference type="ARBA" id="ARBA00022679"/>
    </source>
</evidence>
<dbReference type="SUPFAM" id="SSF56214">
    <property type="entry name" value="4'-phosphopantetheinyl transferase"/>
    <property type="match status" value="1"/>
</dbReference>
<dbReference type="GO" id="GO:0019171">
    <property type="term" value="F:(3R)-hydroxyacyl-[acyl-carrier-protein] dehydratase activity"/>
    <property type="evidence" value="ECO:0007669"/>
    <property type="project" value="InterPro"/>
</dbReference>
<dbReference type="InterPro" id="IPR002347">
    <property type="entry name" value="SDR_fam"/>
</dbReference>
<dbReference type="InterPro" id="IPR001227">
    <property type="entry name" value="Ac_transferase_dom_sf"/>
</dbReference>
<dbReference type="InterPro" id="IPR014043">
    <property type="entry name" value="Acyl_transferase_dom"/>
</dbReference>
<dbReference type="EMBL" id="MU151078">
    <property type="protein sequence ID" value="KAF9451919.1"/>
    <property type="molecule type" value="Genomic_DNA"/>
</dbReference>
<dbReference type="FunFam" id="3.90.470.20:FF:000005">
    <property type="entry name" value="Fatty acid synthase alpha subunit FasA"/>
    <property type="match status" value="1"/>
</dbReference>
<dbReference type="FunFam" id="3.90.25.70:FF:000001">
    <property type="entry name" value="Fatty acid synthase subunit alpha"/>
    <property type="match status" value="1"/>
</dbReference>
<dbReference type="OrthoDB" id="4251012at2759"/>
<dbReference type="EC" id="2.3.1.86" evidence="3"/>
<keyword evidence="21" id="KW-0456">Lyase</keyword>
<dbReference type="FunFam" id="3.30.70.2490:FF:000001">
    <property type="entry name" value="Fatty acid synthase subunit alpha"/>
    <property type="match status" value="1"/>
</dbReference>
<proteinExistence type="inferred from homology"/>
<evidence type="ECO:0000256" key="27">
    <source>
        <dbReference type="SAM" id="MobiDB-lite"/>
    </source>
</evidence>
<keyword evidence="9" id="KW-0597">Phosphoprotein</keyword>
<keyword evidence="22" id="KW-0511">Multifunctional enzyme</keyword>
<dbReference type="SUPFAM" id="SSF51395">
    <property type="entry name" value="FMN-linked oxidoreductases"/>
    <property type="match status" value="1"/>
</dbReference>
<dbReference type="SUPFAM" id="SSF54637">
    <property type="entry name" value="Thioesterase/thiol ester dehydrase-isomerase"/>
    <property type="match status" value="2"/>
</dbReference>
<dbReference type="InterPro" id="IPR029069">
    <property type="entry name" value="HotDog_dom_sf"/>
</dbReference>
<protein>
    <recommendedName>
        <fullName evidence="6">Fatty acid synthase subunit alpha</fullName>
        <ecNumber evidence="4">1.1.1.100</ecNumber>
        <ecNumber evidence="5">2.3.1.41</ecNumber>
        <ecNumber evidence="3">2.3.1.86</ecNumber>
    </recommendedName>
</protein>
<dbReference type="SUPFAM" id="SSF52151">
    <property type="entry name" value="FabD/lysophospholipase-like"/>
    <property type="match status" value="2"/>
</dbReference>
<dbReference type="Gene3D" id="3.30.70.2490">
    <property type="match status" value="1"/>
</dbReference>
<comment type="subunit">
    <text evidence="23">[Alpha(6)beta(6)] hexamers of two multifunctional subunits (alpha and beta).</text>
</comment>
<dbReference type="Gene3D" id="6.10.60.10">
    <property type="match status" value="1"/>
</dbReference>
<dbReference type="InterPro" id="IPR013565">
    <property type="entry name" value="Fas1/AflB-like_central"/>
</dbReference>
<evidence type="ECO:0000256" key="12">
    <source>
        <dbReference type="ARBA" id="ARBA00022801"/>
    </source>
</evidence>
<keyword evidence="20" id="KW-0275">Fatty acid biosynthesis</keyword>
<dbReference type="Gene3D" id="3.90.470.20">
    <property type="entry name" value="4'-phosphopantetheinyl transferase domain"/>
    <property type="match status" value="1"/>
</dbReference>
<dbReference type="InterPro" id="IPR014031">
    <property type="entry name" value="Ketoacyl_synth_C"/>
</dbReference>
<dbReference type="GO" id="GO:0005835">
    <property type="term" value="C:fatty acid synthase complex"/>
    <property type="evidence" value="ECO:0007669"/>
    <property type="project" value="InterPro"/>
</dbReference>
<dbReference type="FunFam" id="3.30.70.3330:FF:000001">
    <property type="entry name" value="Fatty acid synthase subunit beta dehydratase"/>
    <property type="match status" value="1"/>
</dbReference>
<dbReference type="Pfam" id="PF16073">
    <property type="entry name" value="SAT"/>
    <property type="match status" value="1"/>
</dbReference>
<dbReference type="GO" id="GO:0004321">
    <property type="term" value="F:fatty-acyl-CoA synthase activity"/>
    <property type="evidence" value="ECO:0007669"/>
    <property type="project" value="UniProtKB-EC"/>
</dbReference>
<dbReference type="Gene3D" id="6.20.240.10">
    <property type="match status" value="1"/>
</dbReference>
<feature type="region of interest" description="Disordered" evidence="27">
    <location>
        <begin position="2653"/>
        <end position="2674"/>
    </location>
</feature>
<dbReference type="InterPro" id="IPR041099">
    <property type="entry name" value="FAS1_N"/>
</dbReference>
<evidence type="ECO:0000256" key="1">
    <source>
        <dbReference type="ARBA" id="ARBA00005005"/>
    </source>
</evidence>
<dbReference type="EC" id="1.1.1.100" evidence="4"/>
<evidence type="ECO:0000256" key="21">
    <source>
        <dbReference type="ARBA" id="ARBA00023239"/>
    </source>
</evidence>
<evidence type="ECO:0000256" key="24">
    <source>
        <dbReference type="ARBA" id="ARBA00048237"/>
    </source>
</evidence>
<evidence type="ECO:0000256" key="25">
    <source>
        <dbReference type="ARBA" id="ARBA00048508"/>
    </source>
</evidence>
<evidence type="ECO:0000256" key="19">
    <source>
        <dbReference type="ARBA" id="ARBA00023098"/>
    </source>
</evidence>
<dbReference type="Gene3D" id="3.30.70.3330">
    <property type="match status" value="1"/>
</dbReference>
<dbReference type="SUPFAM" id="SSF51735">
    <property type="entry name" value="NAD(P)-binding Rossmann-fold domains"/>
    <property type="match status" value="1"/>
</dbReference>
<dbReference type="InterPro" id="IPR002582">
    <property type="entry name" value="ACPS"/>
</dbReference>
<dbReference type="Gene3D" id="3.40.366.10">
    <property type="entry name" value="Malonyl-Coenzyme A Acyl Carrier Protein, domain 2"/>
    <property type="match status" value="3"/>
</dbReference>
<evidence type="ECO:0000256" key="11">
    <source>
        <dbReference type="ARBA" id="ARBA00022723"/>
    </source>
</evidence>
<sequence length="3934" mass="432519">MAVPNGNAVPTSIATRPLVIAQGQIRVSIPVSTKPDEWIAAEVLRDDFLHTQSQGAVDVTAEIENESEATVELAAKFLAHVASNIDNDTQSIEARIHLLFNVLKHFTSAYLSSKDIHSLSAAYATDTRKVVLSAYFRAVAALEAKNVASIPRQPDSALLNAAISGKASIFALFGGQGTNEVYFDELQNLYDIYQPYIASFLKTIVDDLIELVEEEIESSYFTYGLDVLSWLSGAVERPSVAYFASVPISLPLIGLTQLVQYLVVCRVANLTPGQLRDRIVGATGHSQGIVSAVVVSASESFDDLTENSRKALRWLFYCGLRGQQAFPPVAVEPSLVQDTLDGGEGTPSPMLSVTGLSLKELEAHIKKTNSHLPNNSQLAVSLNNGPRAFVVTGPARALHGLVTNLRKVRAPSGADQSKVPFSQRKPVFSVRFLVVGVPYHSDYLRDVTDTVVDEDLEQELWEPEDLKIPVFNTESGDDMRTFTGSITRSLCEQIFTAPIHWGKATDFPETATHAIDFGPGGLSGIGPLTARNLDGRGVRVIVVGDKGKGDAELYDSSNVKYEDWWSKKFAPGLVRTSDGTVHLDTPMSRLLGKAPIMVAGMTPTTVKAGFVTAILSAGYHVELAGGGHYNANALRSKVAEIQAKIPAGVGLTLNSLYINPRQFTFQLPLWQELRREGVPVEGFCVAAGIPTTEKAVEIIDGLRVAGIKHVAFKPGSVDGIRQVVNIAAANPDFPIIMQWTGGRAGGHHSYEDFHQPVLATYRSIRQHPNIVLVAGSGFGSAEDVWPYLSGEWSVEHFGVQPMPFDGFLFASRVMVAKEAHTSSSVKDLIVGAAGVSDEQWEGTYAKPTGGILTVRSELGEPIHKVATRGVKLWKEFDDTVFKLPKEKRVAWLAERRDEVIEKLNKDFAKPWFGWKKDGNVAKELGDMTYEETVLRMVRLMFVAHEKRWIDKSLRNLTGDWLRRVEERFAGVNDTGNKPSLLQSYNSLDDPLPFVEAFFEAYPLATEQLLAAEDAAYFLAISQRPGQKPAPFIPVLDASFEVWFKKDSLWAAEDIEAVFDQDPQRVCILQGPVAAKWATVKDEPIKDLLGNINSSLISKLLEWRYAGDESTIPTIDYLATKPSTSPSLTGVSCTKRTNDVVYQFGSTLPDTDTWLETLGGTELNWLRALIASKTIVQGTAYIDNPIRRLLAPRSGQRVVVGYERSSPVSVVVYGAARSYGTHIPGFKAVEIKFTRSTQLIDITLYEERREVAVPLSLQFQYKPSQAYMPIQEIATGRNKRIKQFYWKLWYGDNETLPKIDIKEKFVGPEVTITSEEVEEFCAVVGNQGESFKSVRNDSAQAPMDFAIVTGWQAIMKSIFPGSIDGDLLKLVHLSNGFRIVEGATPLKVGDVCKSEARIVSVVNAPEGKIVKVKGYVYRDGQQVIEVVSSFLYRGRFTDYENTFETTEEPDYLVPLETDADVGVLQSKQWFEWENESTPLLAGTSLIFRIQSSVSFKDRGVFRNVSVSGDVFVRNQLKVLVKVGNVEFQQDDCQGNPILSYLQRHGAPQGLAAPLTNEGYTLKNVEGSTFFNAPLTNEPYSKISGDFNPIHVNPYFSDYASLPTTITHGMWSSAATRRYVENVVAQGHPDRVLAYNVAFVGMVLPGDELSVKLKHTGMRDGNIVVNIETTNSRGEKVLSGSAEVKQPTTVYVFTGQGSQEPGMGMDLYNSSPAARAVWDGADAHLLATYGFSIIEIVRDNAKEKTIYFGGIKGQAIRQRYMDMTYDTLDKDGNVKTLPLFADIDNRTPRYTFSHPNGLLFATQFAQIALVVTEKAAFEDMRAKGFVQKECAFAGHSLGEYSALASIADVLHISALVDVVFYRGITMQRAVERDSENRSNYAMCAVNPSRISKTFSDAALREVVDMIALKTGSLLEIVNFNVEGQQYVCAGELVALQTMTNVLNYLKVKKIDVTKLTETFSIEKVKEMLGDIISECHQRALDQQKTQGYVILERGFATIPLPGIDVPFHSRYLWAGVLPFRAYLSKKINPAHLNPDMLVGKYIPNLIAKPFQVDREYAQIIYDQTSSPRLDKVLKKWEEDEWENVENRQKLAYIILVELLAYQFASPVRWIQTQDLLFTSFKFERLIELGPSPTLTGMATRTLKAKFESSDDSVSRTRVILCHAKNTKEVYYQYEDEPEAAPADSTPAETPAAAATPAPVSVAAPAPVAAAAGPVASIEDAPIKAVDILTVVVAQKLKKRVDEVPLSKSIKDLVGGKSTLQNEILGDLQQEFSSSPEKGEELPLEELGSALGTGFSGALGKYSTGLIARLVGGKMPGGFNASSIRSYLNKTWGLGPSRSDGVLLLGTTLEPAKRLGSEAEAKTWLDTVVQTYAQRSGISLSAPGAAAGGAGGAGGATINSEEFLKFQTDQDKFVQQHIELYMRYLKKDSRAGEIAYDREKANSIALQTKLDSITREHGDSYIDGIQPRFDPLKARHFDSSWNWVRQDALLMYYDIIFGRLTTVDRDITARCIALLNRADPGMLQYMEYYINKLDPSKGDTYKLAKEFGQQLIANTREVLGKSPVYKDVTFPTAPHTEVTATGNIVYSEVVRENVRKLEAYVEEMATGDGVAGSVNIQKVQDDVLKLWTVVKSLPEINQDQKNRIKSLYEGVVRSLHKGPDPRARVQPRNRRPSSQFLRPQNAGVSAISADKIPLLHLKRKVGTTWEYSSNLTGVYLDILHEIATSGTTFEGKNALCTGVGKGSIGVEVVKGLLSGGAHVVITTSSYNRKTVEYYQSIFQSFGSRGSALTVVPFNQASKQDVEALIDYIYNNLNMDLDYILPFAGIPENGREIDGLDDRSELAHRMMLVNLLRILGCVKNKKASRRIVTRPTQVILPLSPNHGLFGNDGLYSESKISLETLFQRWASESWGEHLCLAGAVIGWTRGTGLMAPTNIVAHELEGYGVRTFSAKEMAFNILGLMHPLLFSITQVEPIWADLNGGMDRLPDLADITNRIRTNLHKKADLRRAIAKDNAADFKIINGVEAERLLQTVDVLPRANFRFEFPKLESVESLSDVAQLRGLIDLEKVVVITGFAEVGPWGSSRTRWEMEARGELTIEGCIEMAWMMGHIKHFDGRLKNGSLYVGWVDSKSGEPVDDKDVKGRYEKDILAHAGVRLIEPELFRGYDPNKKVFNQEIELIHDLEPIEVSEAEAQKFKLQHGDKCDVWAGEDGQWFAKLKKGACVFVPKAFKFSRTVAGQIPTGWHAGRYGIPEDIIAQTDRGTLWALACTTEALNSSGITDPYELYKYMHPSEVGTSLGSGMGGVTSMAKMFKDRRDERDVQNDILQETFINTTAGWINLLLLSSSGPVKIPVGACATALQSLEIACDTILSGKAKVMIAGGFDDISEEGSYEFANMKATSNAETEFAMGREPTEMSRPATTSRAGFMEAQGTGVHIVMSAKTALEIGAPIRGVLAFTSTSTDKAGRSVPAPGKGALTVAREIPSKHPLPILDVAYRTRQLAFRRTQISQWLAHEHSELQEEISFSKTQGEDVDEEYVASRVANLEKDAARQEKDALAMYGMLEGSDPRVAPLRRALAVWGLTADDIGVLSIHGTSTGANEENETRIWNDIFTTISRSPGNAVPIVAQKSLLGHSKGGSAAWQMAGLLQYVITGVVPGNRNSDNIDSHFQDRRFLMFPSKTIHTDGIRAGVMSSFGFGQVGGTALVVNPRYLFGALEPTFYEQYKERHRIRALYSYKAMSDMMIKNSLVKIKEHPPFTPENERQVLLNSMARVTYDSKTSEYSFKGKLPQEAPLDLANVKTVSDAVASNAAALGSNIIGVGVDQELISAVPSHNPTFVARNFTDAEITYCRVQPSPASSFAARWAGKEAVFKSLGVKSSGAAAAMKDIEILNNADGVPSVQLHGEAKLKAEERGVVKVLISLSHSETVAIAFAQATTSA</sequence>
<dbReference type="PROSITE" id="PS52004">
    <property type="entry name" value="KS3_2"/>
    <property type="match status" value="1"/>
</dbReference>
<dbReference type="Pfam" id="PF18325">
    <property type="entry name" value="Fas_alpha_ACP"/>
    <property type="match status" value="1"/>
</dbReference>
<dbReference type="Pfam" id="PF17828">
    <property type="entry name" value="FAS_N"/>
    <property type="match status" value="1"/>
</dbReference>
<dbReference type="GO" id="GO:0004315">
    <property type="term" value="F:3-oxoacyl-[acyl-carrier-protein] synthase activity"/>
    <property type="evidence" value="ECO:0007669"/>
    <property type="project" value="UniProtKB-EC"/>
</dbReference>
<evidence type="ECO:0000256" key="18">
    <source>
        <dbReference type="ARBA" id="ARBA00023027"/>
    </source>
</evidence>
<dbReference type="EC" id="2.3.1.41" evidence="5"/>
<dbReference type="FunFam" id="1.20.930.70:FF:000001">
    <property type="entry name" value="Fatty acid synthase beta subunit dehydratase"/>
    <property type="match status" value="1"/>
</dbReference>
<dbReference type="Pfam" id="PF22235">
    <property type="entry name" value="FAS1_thioest_ins"/>
    <property type="match status" value="1"/>
</dbReference>
<dbReference type="SMART" id="SM00827">
    <property type="entry name" value="PKS_AT"/>
    <property type="match status" value="1"/>
</dbReference>
<dbReference type="Gene3D" id="3.20.20.70">
    <property type="entry name" value="Aldolase class I"/>
    <property type="match status" value="1"/>
</dbReference>
<dbReference type="GO" id="GO:0008897">
    <property type="term" value="F:holo-[acyl-carrier-protein] synthase activity"/>
    <property type="evidence" value="ECO:0007669"/>
    <property type="project" value="InterPro"/>
</dbReference>
<keyword evidence="13" id="KW-0276">Fatty acid metabolism</keyword>
<dbReference type="CDD" id="cd00828">
    <property type="entry name" value="elong_cond_enzymes"/>
    <property type="match status" value="1"/>
</dbReference>
<dbReference type="PANTHER" id="PTHR10982:SF21">
    <property type="entry name" value="FATTY ACID SYNTHASE SUBUNIT BETA"/>
    <property type="match status" value="1"/>
</dbReference>
<gene>
    <name evidence="30" type="ORF">P691DRAFT_772763</name>
</gene>
<dbReference type="Pfam" id="PF00698">
    <property type="entry name" value="Acyl_transf_1"/>
    <property type="match status" value="1"/>
</dbReference>
<dbReference type="FunFam" id="3.20.20.70:FF:000078">
    <property type="entry name" value="Fatty acid synthase beta subunit dehydratase"/>
    <property type="match status" value="1"/>
</dbReference>
<dbReference type="Gene3D" id="3.40.50.720">
    <property type="entry name" value="NAD(P)-binding Rossmann-like Domain"/>
    <property type="match status" value="1"/>
</dbReference>
<dbReference type="Pfam" id="PF18314">
    <property type="entry name" value="FAS_I_H"/>
    <property type="match status" value="1"/>
</dbReference>
<dbReference type="InterPro" id="IPR016039">
    <property type="entry name" value="Thiolase-like"/>
</dbReference>
<dbReference type="GO" id="GO:0004318">
    <property type="term" value="F:enoyl-[acyl-carrier-protein] reductase (NADH) activity"/>
    <property type="evidence" value="ECO:0007669"/>
    <property type="project" value="InterPro"/>
</dbReference>
<reference evidence="30" key="1">
    <citation type="submission" date="2020-11" db="EMBL/GenBank/DDBJ databases">
        <authorList>
            <consortium name="DOE Joint Genome Institute"/>
            <person name="Ahrendt S."/>
            <person name="Riley R."/>
            <person name="Andreopoulos W."/>
            <person name="Labutti K."/>
            <person name="Pangilinan J."/>
            <person name="Ruiz-Duenas F.J."/>
            <person name="Barrasa J.M."/>
            <person name="Sanchez-Garcia M."/>
            <person name="Camarero S."/>
            <person name="Miyauchi S."/>
            <person name="Serrano A."/>
            <person name="Linde D."/>
            <person name="Babiker R."/>
            <person name="Drula E."/>
            <person name="Ayuso-Fernandez I."/>
            <person name="Pacheco R."/>
            <person name="Padilla G."/>
            <person name="Ferreira P."/>
            <person name="Barriuso J."/>
            <person name="Kellner H."/>
            <person name="Castanera R."/>
            <person name="Alfaro M."/>
            <person name="Ramirez L."/>
            <person name="Pisabarro A.G."/>
            <person name="Kuo A."/>
            <person name="Tritt A."/>
            <person name="Lipzen A."/>
            <person name="He G."/>
            <person name="Yan M."/>
            <person name="Ng V."/>
            <person name="Cullen D."/>
            <person name="Martin F."/>
            <person name="Rosso M.-N."/>
            <person name="Henrissat B."/>
            <person name="Hibbett D."/>
            <person name="Martinez A.T."/>
            <person name="Grigoriev I.V."/>
        </authorList>
    </citation>
    <scope>NUCLEOTIDE SEQUENCE</scope>
    <source>
        <strain evidence="30">MF-IS2</strain>
    </source>
</reference>
<evidence type="ECO:0000256" key="22">
    <source>
        <dbReference type="ARBA" id="ARBA00023268"/>
    </source>
</evidence>
<dbReference type="InterPro" id="IPR016035">
    <property type="entry name" value="Acyl_Trfase/lysoPLipase"/>
</dbReference>
<keyword evidence="12" id="KW-0378">Hydrolase</keyword>
<dbReference type="PROSITE" id="PS00606">
    <property type="entry name" value="KS3_1"/>
    <property type="match status" value="1"/>
</dbReference>
<dbReference type="InterPro" id="IPR037143">
    <property type="entry name" value="4-PPantetheinyl_Trfase_dom_sf"/>
</dbReference>
<dbReference type="InterPro" id="IPR032088">
    <property type="entry name" value="SAT"/>
</dbReference>
<dbReference type="InterPro" id="IPR003965">
    <property type="entry name" value="Fatty_acid_synthase"/>
</dbReference>
<dbReference type="InterPro" id="IPR018201">
    <property type="entry name" value="Ketoacyl_synth_AS"/>
</dbReference>
<evidence type="ECO:0000256" key="5">
    <source>
        <dbReference type="ARBA" id="ARBA00013191"/>
    </source>
</evidence>
<dbReference type="InterPro" id="IPR014030">
    <property type="entry name" value="Ketoacyl_synth_N"/>
</dbReference>
<dbReference type="GO" id="GO:0016787">
    <property type="term" value="F:hydrolase activity"/>
    <property type="evidence" value="ECO:0007669"/>
    <property type="project" value="UniProtKB-KW"/>
</dbReference>
<keyword evidence="16" id="KW-0560">Oxidoreductase</keyword>
<feature type="domain" description="Carrier" evidence="28">
    <location>
        <begin position="2220"/>
        <end position="2295"/>
    </location>
</feature>
<dbReference type="CDD" id="cd03447">
    <property type="entry name" value="FAS_MaoC"/>
    <property type="match status" value="1"/>
</dbReference>
<dbReference type="GO" id="GO:0004316">
    <property type="term" value="F:3-oxoacyl-[acyl-carrier-protein] reductase (NADPH) activity"/>
    <property type="evidence" value="ECO:0007669"/>
    <property type="project" value="UniProtKB-EC"/>
</dbReference>
<dbReference type="PRINTS" id="PR01483">
    <property type="entry name" value="FASYNTHASE"/>
</dbReference>
<comment type="catalytic activity">
    <reaction evidence="26">
        <text>a fatty acyl-[ACP] + malonyl-[ACP] + H(+) = a 3-oxoacyl-[ACP] + holo-[ACP] + CO2</text>
        <dbReference type="Rhea" id="RHEA:22836"/>
        <dbReference type="Rhea" id="RHEA-COMP:9623"/>
        <dbReference type="Rhea" id="RHEA-COMP:9685"/>
        <dbReference type="Rhea" id="RHEA-COMP:9916"/>
        <dbReference type="Rhea" id="RHEA-COMP:14125"/>
        <dbReference type="ChEBI" id="CHEBI:15378"/>
        <dbReference type="ChEBI" id="CHEBI:16526"/>
        <dbReference type="ChEBI" id="CHEBI:64479"/>
        <dbReference type="ChEBI" id="CHEBI:78449"/>
        <dbReference type="ChEBI" id="CHEBI:78776"/>
        <dbReference type="ChEBI" id="CHEBI:138651"/>
        <dbReference type="EC" id="2.3.1.41"/>
    </reaction>
</comment>
<evidence type="ECO:0000256" key="15">
    <source>
        <dbReference type="ARBA" id="ARBA00022857"/>
    </source>
</evidence>
<dbReference type="InterPro" id="IPR008278">
    <property type="entry name" value="4-PPantetheinyl_Trfase_dom"/>
</dbReference>
<dbReference type="Pfam" id="PF01575">
    <property type="entry name" value="MaoC_dehydratas"/>
    <property type="match status" value="1"/>
</dbReference>
<comment type="caution">
    <text evidence="30">The sequence shown here is derived from an EMBL/GenBank/DDBJ whole genome shotgun (WGS) entry which is preliminary data.</text>
</comment>
<evidence type="ECO:0000256" key="16">
    <source>
        <dbReference type="ARBA" id="ARBA00023002"/>
    </source>
</evidence>
<evidence type="ECO:0000256" key="20">
    <source>
        <dbReference type="ARBA" id="ARBA00023160"/>
    </source>
</evidence>
<dbReference type="InterPro" id="IPR036291">
    <property type="entry name" value="NAD(P)-bd_dom_sf"/>
</dbReference>
<dbReference type="InterPro" id="IPR047224">
    <property type="entry name" value="FAS_alpha_su_C"/>
</dbReference>
<accession>A0A9P5XK78</accession>
<evidence type="ECO:0000313" key="31">
    <source>
        <dbReference type="Proteomes" id="UP000807342"/>
    </source>
</evidence>
<evidence type="ECO:0000256" key="13">
    <source>
        <dbReference type="ARBA" id="ARBA00022832"/>
    </source>
</evidence>
<dbReference type="GO" id="GO:0004300">
    <property type="term" value="F:enoyl-CoA hydratase activity"/>
    <property type="evidence" value="ECO:0007669"/>
    <property type="project" value="UniProtKB-ARBA"/>
</dbReference>
<keyword evidence="19" id="KW-0443">Lipid metabolism</keyword>
<dbReference type="GO" id="GO:0006633">
    <property type="term" value="P:fatty acid biosynthetic process"/>
    <property type="evidence" value="ECO:0007669"/>
    <property type="project" value="UniProtKB-KW"/>
</dbReference>
<comment type="similarity">
    <text evidence="2">Belongs to the thiolase-like superfamily. Fungal fatty acid synthetase subunit alpha family.</text>
</comment>
<dbReference type="Pfam" id="PF02801">
    <property type="entry name" value="Ketoacyl-synt_C"/>
    <property type="match status" value="1"/>
</dbReference>
<keyword evidence="15" id="KW-0521">NADP</keyword>
<evidence type="ECO:0000256" key="6">
    <source>
        <dbReference type="ARBA" id="ARBA00014008"/>
    </source>
</evidence>
<dbReference type="Gene3D" id="6.10.140.1410">
    <property type="match status" value="1"/>
</dbReference>
<dbReference type="Pfam" id="PF00106">
    <property type="entry name" value="adh_short"/>
    <property type="match status" value="1"/>
</dbReference>
<dbReference type="Gene3D" id="1.20.930.70">
    <property type="match status" value="1"/>
</dbReference>
<evidence type="ECO:0000259" key="28">
    <source>
        <dbReference type="PROSITE" id="PS50075"/>
    </source>
</evidence>
<evidence type="ECO:0000256" key="3">
    <source>
        <dbReference type="ARBA" id="ARBA00012878"/>
    </source>
</evidence>
<evidence type="ECO:0000256" key="2">
    <source>
        <dbReference type="ARBA" id="ARBA00007485"/>
    </source>
</evidence>
<keyword evidence="10" id="KW-0808">Transferase</keyword>
<dbReference type="PROSITE" id="PS50075">
    <property type="entry name" value="CARRIER"/>
    <property type="match status" value="1"/>
</dbReference>
<evidence type="ECO:0000313" key="30">
    <source>
        <dbReference type="EMBL" id="KAF9451919.1"/>
    </source>
</evidence>
<dbReference type="Proteomes" id="UP000807342">
    <property type="component" value="Unassembled WGS sequence"/>
</dbReference>
<keyword evidence="14" id="KW-0460">Magnesium</keyword>
<dbReference type="InterPro" id="IPR004568">
    <property type="entry name" value="Ppantetheine-prot_Trfase_dom"/>
</dbReference>
<keyword evidence="31" id="KW-1185">Reference proteome</keyword>
<dbReference type="Gene3D" id="3.30.1120.100">
    <property type="match status" value="1"/>
</dbReference>
<dbReference type="InterPro" id="IPR041550">
    <property type="entry name" value="FASI_helical"/>
</dbReference>
<dbReference type="Gene3D" id="3.90.25.70">
    <property type="match status" value="1"/>
</dbReference>
<dbReference type="SUPFAM" id="SSF53901">
    <property type="entry name" value="Thiolase-like"/>
    <property type="match status" value="2"/>
</dbReference>
<dbReference type="Gene3D" id="1.20.1050.120">
    <property type="match status" value="1"/>
</dbReference>
<dbReference type="InterPro" id="IPR009081">
    <property type="entry name" value="PP-bd_ACP"/>
</dbReference>
<dbReference type="InterPro" id="IPR050830">
    <property type="entry name" value="Fungal_FAS"/>
</dbReference>
<dbReference type="HAMAP" id="MF_00101">
    <property type="entry name" value="AcpS"/>
    <property type="match status" value="1"/>
</dbReference>
<dbReference type="Gene3D" id="6.10.250.1930">
    <property type="match status" value="1"/>
</dbReference>
<keyword evidence="17" id="KW-0843">Virulence</keyword>
<dbReference type="Pfam" id="PF08354">
    <property type="entry name" value="Fas1-AflB-like_hel"/>
    <property type="match status" value="1"/>
</dbReference>
<comment type="pathway">
    <text evidence="1">Lipid metabolism; fatty acid beta-oxidation.</text>
</comment>
<comment type="catalytic activity">
    <reaction evidence="24">
        <text>acetyl-CoA + n malonyl-CoA + 2n NADPH + 4n H(+) = a long-chain-acyl-CoA + n CoA + n CO2 + 2n NADP(+).</text>
        <dbReference type="EC" id="2.3.1.86"/>
    </reaction>
</comment>
<dbReference type="PANTHER" id="PTHR10982">
    <property type="entry name" value="MALONYL COA-ACYL CARRIER PROTEIN TRANSACYLASE"/>
    <property type="match status" value="1"/>
</dbReference>
<dbReference type="Pfam" id="PF00109">
    <property type="entry name" value="ketoacyl-synt"/>
    <property type="match status" value="1"/>
</dbReference>
<keyword evidence="18" id="KW-0520">NAD</keyword>
<dbReference type="GO" id="GO:0004312">
    <property type="term" value="F:fatty acid synthase activity"/>
    <property type="evidence" value="ECO:0007669"/>
    <property type="project" value="InterPro"/>
</dbReference>
<evidence type="ECO:0000256" key="7">
    <source>
        <dbReference type="ARBA" id="ARBA00022450"/>
    </source>
</evidence>
<keyword evidence="8" id="KW-0444">Lipid biosynthesis</keyword>
<dbReference type="InterPro" id="IPR002539">
    <property type="entry name" value="MaoC-like_dom"/>
</dbReference>
<evidence type="ECO:0000256" key="4">
    <source>
        <dbReference type="ARBA" id="ARBA00012948"/>
    </source>
</evidence>
<dbReference type="Pfam" id="PF17951">
    <property type="entry name" value="FAS_meander"/>
    <property type="match status" value="1"/>
</dbReference>
<dbReference type="InterPro" id="IPR040883">
    <property type="entry name" value="FAS_meander"/>
</dbReference>